<reference evidence="3 4" key="1">
    <citation type="journal article" date="2023" name="BMC Biotechnol.">
        <title>Vitis rotundifolia cv Carlos genome sequencing.</title>
        <authorList>
            <person name="Huff M."/>
            <person name="Hulse-Kemp A."/>
            <person name="Scheffler B."/>
            <person name="Youngblood R."/>
            <person name="Simpson S."/>
            <person name="Babiker E."/>
            <person name="Staton M."/>
        </authorList>
    </citation>
    <scope>NUCLEOTIDE SEQUENCE [LARGE SCALE GENOMIC DNA]</scope>
    <source>
        <tissue evidence="3">Leaf</tissue>
    </source>
</reference>
<dbReference type="PANTHER" id="PTHR33659">
    <property type="entry name" value="PROTEIN, PUTATIVE-RELATED-RELATED"/>
    <property type="match status" value="1"/>
</dbReference>
<sequence>MAHASIARATYLVVFVVAFFLSAAVVKAQEQDTVPAPAPSPTMVHGSGFAVPVSGAVVCCSVLISMVALLRQ</sequence>
<keyword evidence="1" id="KW-0472">Membrane</keyword>
<proteinExistence type="predicted"/>
<accession>A0AA39DV05</accession>
<evidence type="ECO:0000256" key="2">
    <source>
        <dbReference type="SAM" id="SignalP"/>
    </source>
</evidence>
<gene>
    <name evidence="3" type="ORF">PVL29_007179</name>
</gene>
<dbReference type="AlphaFoldDB" id="A0AA39DV05"/>
<comment type="caution">
    <text evidence="3">The sequence shown here is derived from an EMBL/GenBank/DDBJ whole genome shotgun (WGS) entry which is preliminary data.</text>
</comment>
<name>A0AA39DV05_VITRO</name>
<evidence type="ECO:0000313" key="4">
    <source>
        <dbReference type="Proteomes" id="UP001168098"/>
    </source>
</evidence>
<keyword evidence="1" id="KW-0812">Transmembrane</keyword>
<dbReference type="EMBL" id="JARBHA010000006">
    <property type="protein sequence ID" value="KAJ9697943.1"/>
    <property type="molecule type" value="Genomic_DNA"/>
</dbReference>
<evidence type="ECO:0000256" key="1">
    <source>
        <dbReference type="SAM" id="Phobius"/>
    </source>
</evidence>
<evidence type="ECO:0000313" key="3">
    <source>
        <dbReference type="EMBL" id="KAJ9697943.1"/>
    </source>
</evidence>
<feature type="chain" id="PRO_5041354243" evidence="2">
    <location>
        <begin position="29"/>
        <end position="72"/>
    </location>
</feature>
<keyword evidence="1" id="KW-1133">Transmembrane helix</keyword>
<keyword evidence="4" id="KW-1185">Reference proteome</keyword>
<dbReference type="PANTHER" id="PTHR33659:SF11">
    <property type="entry name" value="TRANSMEMBRANE PROTEIN"/>
    <property type="match status" value="1"/>
</dbReference>
<feature type="signal peptide" evidence="2">
    <location>
        <begin position="1"/>
        <end position="28"/>
    </location>
</feature>
<dbReference type="Proteomes" id="UP001168098">
    <property type="component" value="Unassembled WGS sequence"/>
</dbReference>
<feature type="transmembrane region" description="Helical" evidence="1">
    <location>
        <begin position="44"/>
        <end position="70"/>
    </location>
</feature>
<keyword evidence="2" id="KW-0732">Signal</keyword>
<organism evidence="3 4">
    <name type="scientific">Vitis rotundifolia</name>
    <name type="common">Muscadine grape</name>
    <dbReference type="NCBI Taxonomy" id="103349"/>
    <lineage>
        <taxon>Eukaryota</taxon>
        <taxon>Viridiplantae</taxon>
        <taxon>Streptophyta</taxon>
        <taxon>Embryophyta</taxon>
        <taxon>Tracheophyta</taxon>
        <taxon>Spermatophyta</taxon>
        <taxon>Magnoliopsida</taxon>
        <taxon>eudicotyledons</taxon>
        <taxon>Gunneridae</taxon>
        <taxon>Pentapetalae</taxon>
        <taxon>rosids</taxon>
        <taxon>Vitales</taxon>
        <taxon>Vitaceae</taxon>
        <taxon>Viteae</taxon>
        <taxon>Vitis</taxon>
    </lineage>
</organism>
<protein>
    <submittedName>
        <fullName evidence="3">Uncharacterized protein</fullName>
    </submittedName>
</protein>